<dbReference type="AlphaFoldDB" id="A0A382W4F5"/>
<accession>A0A382W4F5</accession>
<gene>
    <name evidence="1" type="ORF">METZ01_LOCUS406511</name>
</gene>
<proteinExistence type="predicted"/>
<name>A0A382W4F5_9ZZZZ</name>
<evidence type="ECO:0000313" key="1">
    <source>
        <dbReference type="EMBL" id="SVD53657.1"/>
    </source>
</evidence>
<reference evidence="1" key="1">
    <citation type="submission" date="2018-05" db="EMBL/GenBank/DDBJ databases">
        <authorList>
            <person name="Lanie J.A."/>
            <person name="Ng W.-L."/>
            <person name="Kazmierczak K.M."/>
            <person name="Andrzejewski T.M."/>
            <person name="Davidsen T.M."/>
            <person name="Wayne K.J."/>
            <person name="Tettelin H."/>
            <person name="Glass J.I."/>
            <person name="Rusch D."/>
            <person name="Podicherti R."/>
            <person name="Tsui H.-C.T."/>
            <person name="Winkler M.E."/>
        </authorList>
    </citation>
    <scope>NUCLEOTIDE SEQUENCE</scope>
</reference>
<protein>
    <submittedName>
        <fullName evidence="1">Uncharacterized protein</fullName>
    </submittedName>
</protein>
<dbReference type="EMBL" id="UINC01156949">
    <property type="protein sequence ID" value="SVD53657.1"/>
    <property type="molecule type" value="Genomic_DNA"/>
</dbReference>
<organism evidence="1">
    <name type="scientific">marine metagenome</name>
    <dbReference type="NCBI Taxonomy" id="408172"/>
    <lineage>
        <taxon>unclassified sequences</taxon>
        <taxon>metagenomes</taxon>
        <taxon>ecological metagenomes</taxon>
    </lineage>
</organism>
<sequence>MLHLVAFARNRVPGQPGKRLWTTMFDQQQKKGYQTIAGGMGSILGPFYFKEARETYPIQVKRLSEVEPGLFRIEPIYYLNELQPTQT</sequence>